<feature type="transmembrane region" description="Helical" evidence="1">
    <location>
        <begin position="40"/>
        <end position="59"/>
    </location>
</feature>
<name>A0A1W1VNT4_DESTI</name>
<reference evidence="2 3" key="1">
    <citation type="submission" date="2017-04" db="EMBL/GenBank/DDBJ databases">
        <authorList>
            <person name="Afonso C.L."/>
            <person name="Miller P.J."/>
            <person name="Scott M.A."/>
            <person name="Spackman E."/>
            <person name="Goraichik I."/>
            <person name="Dimitrov K.M."/>
            <person name="Suarez D.L."/>
            <person name="Swayne D.E."/>
        </authorList>
    </citation>
    <scope>NUCLEOTIDE SEQUENCE [LARGE SCALE GENOMIC DNA]</scope>
    <source>
        <strain evidence="2 3">DSM 11270</strain>
    </source>
</reference>
<feature type="transmembrane region" description="Helical" evidence="1">
    <location>
        <begin position="136"/>
        <end position="156"/>
    </location>
</feature>
<dbReference type="STRING" id="656914.SAMN00017405_0315"/>
<dbReference type="AlphaFoldDB" id="A0A1W1VNT4"/>
<keyword evidence="2" id="KW-0808">Transferase</keyword>
<feature type="transmembrane region" description="Helical" evidence="1">
    <location>
        <begin position="71"/>
        <end position="90"/>
    </location>
</feature>
<protein>
    <submittedName>
        <fullName evidence="2">UDP-N-acetylmuramyl pentapeptide phosphotransferase/UDP-N-acetylglucosamine-1-phosphate transferase</fullName>
    </submittedName>
</protein>
<evidence type="ECO:0000313" key="3">
    <source>
        <dbReference type="Proteomes" id="UP000192731"/>
    </source>
</evidence>
<gene>
    <name evidence="2" type="ORF">SAMN00017405_0315</name>
</gene>
<keyword evidence="1" id="KW-0472">Membrane</keyword>
<sequence>MKIFLIYLLAFILTKISSVFIANMLIRCGAVRANFEGKDIPVGMGLTLFLGIIPSYLLINQFSLNNMDINYLTLFILTVTVLVGFIDDIIGETKVKGLKGHLKLFFTEGTLTTGALKAFVISLVSLFYSLKVSESFVLFILNLFILILTTNSFNLLDLRPGRAIKVYLLIAAIILINYPLNQPLLLVFLFALIAYFPLDLKQRAMLGDTGSNLLGISCGISLILNFNLSIKMVILAFLIILHVYTEKKSLSVLIEKNSVLRFLDNLGR</sequence>
<dbReference type="OrthoDB" id="2679245at2"/>
<keyword evidence="1" id="KW-0812">Transmembrane</keyword>
<organism evidence="2 3">
    <name type="scientific">Desulfonispora thiosulfatigenes DSM 11270</name>
    <dbReference type="NCBI Taxonomy" id="656914"/>
    <lineage>
        <taxon>Bacteria</taxon>
        <taxon>Bacillati</taxon>
        <taxon>Bacillota</taxon>
        <taxon>Clostridia</taxon>
        <taxon>Eubacteriales</taxon>
        <taxon>Peptococcaceae</taxon>
        <taxon>Desulfonispora</taxon>
    </lineage>
</organism>
<feature type="transmembrane region" description="Helical" evidence="1">
    <location>
        <begin position="111"/>
        <end position="130"/>
    </location>
</feature>
<feature type="transmembrane region" description="Helical" evidence="1">
    <location>
        <begin position="168"/>
        <end position="193"/>
    </location>
</feature>
<keyword evidence="1" id="KW-1133">Transmembrane helix</keyword>
<accession>A0A1W1VNT4</accession>
<dbReference type="GO" id="GO:0016740">
    <property type="term" value="F:transferase activity"/>
    <property type="evidence" value="ECO:0007669"/>
    <property type="project" value="UniProtKB-KW"/>
</dbReference>
<evidence type="ECO:0000313" key="2">
    <source>
        <dbReference type="EMBL" id="SMB95032.1"/>
    </source>
</evidence>
<proteinExistence type="predicted"/>
<dbReference type="EMBL" id="FWWT01000022">
    <property type="protein sequence ID" value="SMB95032.1"/>
    <property type="molecule type" value="Genomic_DNA"/>
</dbReference>
<feature type="transmembrane region" description="Helical" evidence="1">
    <location>
        <begin position="213"/>
        <end position="241"/>
    </location>
</feature>
<feature type="transmembrane region" description="Helical" evidence="1">
    <location>
        <begin position="6"/>
        <end position="28"/>
    </location>
</feature>
<keyword evidence="3" id="KW-1185">Reference proteome</keyword>
<evidence type="ECO:0000256" key="1">
    <source>
        <dbReference type="SAM" id="Phobius"/>
    </source>
</evidence>
<dbReference type="Proteomes" id="UP000192731">
    <property type="component" value="Unassembled WGS sequence"/>
</dbReference>
<dbReference type="RefSeq" id="WP_084054126.1">
    <property type="nucleotide sequence ID" value="NZ_FWWT01000022.1"/>
</dbReference>